<dbReference type="PANTHER" id="PTHR35567">
    <property type="entry name" value="MALATE DEHYDROGENASE (AFU_ORTHOLOGUE AFUA_2G13800)"/>
    <property type="match status" value="1"/>
</dbReference>
<accession>A0A3M7M2P6</accession>
<keyword evidence="3" id="KW-1185">Reference proteome</keyword>
<proteinExistence type="predicted"/>
<feature type="chain" id="PRO_5017991948" evidence="1">
    <location>
        <begin position="21"/>
        <end position="263"/>
    </location>
</feature>
<protein>
    <submittedName>
        <fullName evidence="2">Malate dehydrogenase</fullName>
    </submittedName>
</protein>
<keyword evidence="1" id="KW-0732">Signal</keyword>
<name>A0A3M7M2P6_9PLEO</name>
<dbReference type="OrthoDB" id="1859733at2759"/>
<dbReference type="Pfam" id="PF11937">
    <property type="entry name" value="DUF3455"/>
    <property type="match status" value="1"/>
</dbReference>
<dbReference type="EMBL" id="KE747816">
    <property type="protein sequence ID" value="RMZ68654.1"/>
    <property type="molecule type" value="Genomic_DNA"/>
</dbReference>
<dbReference type="InterPro" id="IPR021851">
    <property type="entry name" value="DUF3455"/>
</dbReference>
<feature type="signal peptide" evidence="1">
    <location>
        <begin position="1"/>
        <end position="20"/>
    </location>
</feature>
<dbReference type="PANTHER" id="PTHR35567:SF1">
    <property type="entry name" value="CONSERVED FUNGAL PROTEIN (AFU_ORTHOLOGUE AFUA_1G14230)"/>
    <property type="match status" value="1"/>
</dbReference>
<evidence type="ECO:0000313" key="2">
    <source>
        <dbReference type="EMBL" id="RMZ68654.1"/>
    </source>
</evidence>
<reference evidence="2 3" key="1">
    <citation type="journal article" date="2014" name="PLoS ONE">
        <title>De novo Genome Assembly of the Fungal Plant Pathogen Pyrenophora semeniperda.</title>
        <authorList>
            <person name="Soliai M.M."/>
            <person name="Meyer S.E."/>
            <person name="Udall J.A."/>
            <person name="Elzinga D.E."/>
            <person name="Hermansen R.A."/>
            <person name="Bodily P.M."/>
            <person name="Hart A.A."/>
            <person name="Coleman C.E."/>
        </authorList>
    </citation>
    <scope>NUCLEOTIDE SEQUENCE [LARGE SCALE GENOMIC DNA]</scope>
    <source>
        <strain evidence="2 3">CCB06</strain>
        <tissue evidence="2">Mycelium</tissue>
    </source>
</reference>
<evidence type="ECO:0000313" key="3">
    <source>
        <dbReference type="Proteomes" id="UP000265663"/>
    </source>
</evidence>
<dbReference type="AlphaFoldDB" id="A0A3M7M2P6"/>
<gene>
    <name evidence="2" type="ORF">GMOD_00008380</name>
</gene>
<organism evidence="2 3">
    <name type="scientific">Pyrenophora seminiperda CCB06</name>
    <dbReference type="NCBI Taxonomy" id="1302712"/>
    <lineage>
        <taxon>Eukaryota</taxon>
        <taxon>Fungi</taxon>
        <taxon>Dikarya</taxon>
        <taxon>Ascomycota</taxon>
        <taxon>Pezizomycotina</taxon>
        <taxon>Dothideomycetes</taxon>
        <taxon>Pleosporomycetidae</taxon>
        <taxon>Pleosporales</taxon>
        <taxon>Pleosporineae</taxon>
        <taxon>Pleosporaceae</taxon>
        <taxon>Pyrenophora</taxon>
    </lineage>
</organism>
<evidence type="ECO:0000256" key="1">
    <source>
        <dbReference type="SAM" id="SignalP"/>
    </source>
</evidence>
<sequence>MIFATCLNLILALAPAALLAAPTQTVDSIAALIPRQAMPAGVWDELRKTDALCDLSNVALPAGKSCNLYQSRDPILTTTAPTPLPAPAQGTTLRHIAIGRGTQNYTCASASSSDVPKAVGAKASLFNATCDAARLNLITLGQVTDLSLNYAIPTSPEAEQRLSGHHQFTAAGVPLFMLETPGADYGRIEAKVDVKSAAPTTASKGTNTLGSVPWLKLSATTDGSWAYKEVYRVHTAGGVAPDNCQGIQGSFTVEYSAQYWFYA</sequence>
<dbReference type="Proteomes" id="UP000265663">
    <property type="component" value="Unassembled WGS sequence"/>
</dbReference>